<protein>
    <submittedName>
        <fullName evidence="4">Alkaline phosphatase PhoV</fullName>
        <ecNumber evidence="4">3.1.3.1</ecNumber>
    </submittedName>
</protein>
<accession>A0ABM8ZNI6</accession>
<evidence type="ECO:0000256" key="1">
    <source>
        <dbReference type="ARBA" id="ARBA00022553"/>
    </source>
</evidence>
<dbReference type="RefSeq" id="WP_354004657.1">
    <property type="nucleotide sequence ID" value="NZ_CAKLCM010000003.1"/>
</dbReference>
<dbReference type="SUPFAM" id="SSF53649">
    <property type="entry name" value="Alkaline phosphatase-like"/>
    <property type="match status" value="1"/>
</dbReference>
<dbReference type="GO" id="GO:0004035">
    <property type="term" value="F:alkaline phosphatase activity"/>
    <property type="evidence" value="ECO:0007669"/>
    <property type="project" value="UniProtKB-EC"/>
</dbReference>
<dbReference type="EC" id="3.1.3.1" evidence="4"/>
<dbReference type="InterPro" id="IPR017850">
    <property type="entry name" value="Alkaline_phosphatase_core_sf"/>
</dbReference>
<name>A0ABM8ZNI6_9VIBR</name>
<dbReference type="PANTHER" id="PTHR10151">
    <property type="entry name" value="ECTONUCLEOTIDE PYROPHOSPHATASE/PHOSPHODIESTERASE"/>
    <property type="match status" value="1"/>
</dbReference>
<proteinExistence type="predicted"/>
<comment type="caution">
    <text evidence="4">The sequence shown here is derived from an EMBL/GenBank/DDBJ whole genome shotgun (WGS) entry which is preliminary data.</text>
</comment>
<dbReference type="EMBL" id="CAKLCM010000003">
    <property type="protein sequence ID" value="CAH0529549.1"/>
    <property type="molecule type" value="Genomic_DNA"/>
</dbReference>
<dbReference type="InterPro" id="IPR002591">
    <property type="entry name" value="Phosphodiest/P_Trfase"/>
</dbReference>
<dbReference type="Gene3D" id="3.40.720.10">
    <property type="entry name" value="Alkaline Phosphatase, subunit A"/>
    <property type="match status" value="1"/>
</dbReference>
<keyword evidence="5" id="KW-1185">Reference proteome</keyword>
<dbReference type="Gene3D" id="3.30.1360.150">
    <property type="match status" value="1"/>
</dbReference>
<reference evidence="4" key="1">
    <citation type="submission" date="2021-12" db="EMBL/GenBank/DDBJ databases">
        <authorList>
            <person name="Rodrigo-Torres L."/>
            <person name="Arahal R. D."/>
            <person name="Lucena T."/>
        </authorList>
    </citation>
    <scope>NUCLEOTIDE SEQUENCE</scope>
    <source>
        <strain evidence="4">CECT 8226</strain>
    </source>
</reference>
<dbReference type="PANTHER" id="PTHR10151:SF120">
    <property type="entry name" value="BIS(5'-ADENOSYL)-TRIPHOSPHATASE"/>
    <property type="match status" value="1"/>
</dbReference>
<dbReference type="PIRSF" id="PIRSF031924">
    <property type="entry name" value="Pi-irrepressible_AP"/>
    <property type="match status" value="1"/>
</dbReference>
<keyword evidence="4" id="KW-0378">Hydrolase</keyword>
<evidence type="ECO:0000256" key="2">
    <source>
        <dbReference type="ARBA" id="ARBA00022723"/>
    </source>
</evidence>
<dbReference type="CDD" id="cd16016">
    <property type="entry name" value="AP-SPAP"/>
    <property type="match status" value="1"/>
</dbReference>
<evidence type="ECO:0000256" key="3">
    <source>
        <dbReference type="ARBA" id="ARBA00022729"/>
    </source>
</evidence>
<evidence type="ECO:0000313" key="5">
    <source>
        <dbReference type="Proteomes" id="UP000838160"/>
    </source>
</evidence>
<organism evidence="4 5">
    <name type="scientific">Vibrio hippocampi</name>
    <dbReference type="NCBI Taxonomy" id="654686"/>
    <lineage>
        <taxon>Bacteria</taxon>
        <taxon>Pseudomonadati</taxon>
        <taxon>Pseudomonadota</taxon>
        <taxon>Gammaproteobacteria</taxon>
        <taxon>Vibrionales</taxon>
        <taxon>Vibrionaceae</taxon>
        <taxon>Vibrio</taxon>
    </lineage>
</organism>
<dbReference type="Proteomes" id="UP000838160">
    <property type="component" value="Unassembled WGS sequence"/>
</dbReference>
<dbReference type="Pfam" id="PF01663">
    <property type="entry name" value="Phosphodiest"/>
    <property type="match status" value="1"/>
</dbReference>
<keyword evidence="1" id="KW-0597">Phosphoprotein</keyword>
<dbReference type="InterPro" id="IPR026263">
    <property type="entry name" value="Alkaline_phosphatase_prok"/>
</dbReference>
<keyword evidence="3" id="KW-0732">Signal</keyword>
<sequence>MRKLIFGLKPTYFSRCLLVAATISTTTLSTSTYAETETDLPKLVLQITVDGLRGDLLERYKAHFGSGGFRYLMDEGVYYTNANYQHANTETIVGHVSLATGAPPSAHGMVGNVWFDRSLDRLVYNVEDPNYHMLNSAAGVDKSTEIDPTQKAAAQDGRSPEPILATTFSDELTIASNGQSGVFSVSVKDRGAISLAGHSGKAFWFSKSSSEFVTSNYYYDATPFWVTHWNEKALAKSYSGQSWQLSLPQEKYLQPASGASYKVDLGGFARTFPHPYGPASYKYYSTMLTVSPAGDEITADFAHTLLGQLKLGKGEHTDYLAVSFSSNDYVIHLYGPESLEAEDNLVRLDRTLEKLFQKVDQSVGLNNTLIVLSADHGVPESAPAMQQLGFKQSQYFNKQTLMNDDLFAMLEARFALPKEVIKLYAQPYIYLDRELIANKKLVLSEVQNAIAEQLLTVPGVETAVTSESLQAGQFANTRVNQLVANNFHPTRSGDIHIVFTPRTYINDMDGLTIASTHGSPWRYDTHVPVIFAGHKIRAKQISRDMTPYDIAPTLSSYLGINLPSAATGQPLSEVLRQQH</sequence>
<keyword evidence="2" id="KW-0479">Metal-binding</keyword>
<evidence type="ECO:0000313" key="4">
    <source>
        <dbReference type="EMBL" id="CAH0529549.1"/>
    </source>
</evidence>
<gene>
    <name evidence="4" type="primary">phoV</name>
    <name evidence="4" type="ORF">VHP8226_03303</name>
</gene>